<protein>
    <recommendedName>
        <fullName evidence="5">DUF3730 domain-containing protein</fullName>
    </recommendedName>
</protein>
<organism evidence="3 4">
    <name type="scientific">Cloeon dipterum</name>
    <dbReference type="NCBI Taxonomy" id="197152"/>
    <lineage>
        <taxon>Eukaryota</taxon>
        <taxon>Metazoa</taxon>
        <taxon>Ecdysozoa</taxon>
        <taxon>Arthropoda</taxon>
        <taxon>Hexapoda</taxon>
        <taxon>Insecta</taxon>
        <taxon>Pterygota</taxon>
        <taxon>Palaeoptera</taxon>
        <taxon>Ephemeroptera</taxon>
        <taxon>Pisciforma</taxon>
        <taxon>Baetidae</taxon>
        <taxon>Cloeon</taxon>
    </lineage>
</organism>
<gene>
    <name evidence="3" type="ORF">CLODIP_2_CD12970</name>
</gene>
<dbReference type="Proteomes" id="UP000494165">
    <property type="component" value="Unassembled WGS sequence"/>
</dbReference>
<feature type="domain" description="DUF3730" evidence="2">
    <location>
        <begin position="440"/>
        <end position="660"/>
    </location>
</feature>
<dbReference type="SUPFAM" id="SSF48371">
    <property type="entry name" value="ARM repeat"/>
    <property type="match status" value="1"/>
</dbReference>
<keyword evidence="4" id="KW-1185">Reference proteome</keyword>
<dbReference type="PANTHER" id="PTHR16212">
    <property type="entry name" value="FOCADHESIN FAMILY MEMBER"/>
    <property type="match status" value="1"/>
</dbReference>
<proteinExistence type="predicted"/>
<dbReference type="InterPro" id="IPR016024">
    <property type="entry name" value="ARM-type_fold"/>
</dbReference>
<feature type="domain" description="Focadhesin C-terminal" evidence="1">
    <location>
        <begin position="775"/>
        <end position="1062"/>
    </location>
</feature>
<dbReference type="InterPro" id="IPR021392">
    <property type="entry name" value="Focadhesin_C"/>
</dbReference>
<name>A0A8S1DXI4_9INSE</name>
<evidence type="ECO:0000259" key="2">
    <source>
        <dbReference type="Pfam" id="PF12530"/>
    </source>
</evidence>
<evidence type="ECO:0000313" key="4">
    <source>
        <dbReference type="Proteomes" id="UP000494165"/>
    </source>
</evidence>
<dbReference type="GO" id="GO:0060147">
    <property type="term" value="P:regulation of post-transcriptional gene silencing"/>
    <property type="evidence" value="ECO:0007669"/>
    <property type="project" value="InterPro"/>
</dbReference>
<dbReference type="Pfam" id="PF12530">
    <property type="entry name" value="DUF3730"/>
    <property type="match status" value="1"/>
</dbReference>
<dbReference type="InterPro" id="IPR045163">
    <property type="entry name" value="Focadhesin/RST1"/>
</dbReference>
<dbReference type="InterPro" id="IPR022542">
    <property type="entry name" value="FOCAD/RST1_DUF3730"/>
</dbReference>
<evidence type="ECO:0008006" key="5">
    <source>
        <dbReference type="Google" id="ProtNLM"/>
    </source>
</evidence>
<dbReference type="EMBL" id="CADEPI010000429">
    <property type="protein sequence ID" value="CAB3385722.1"/>
    <property type="molecule type" value="Genomic_DNA"/>
</dbReference>
<dbReference type="PANTHER" id="PTHR16212:SF4">
    <property type="entry name" value="FOCADHESIN"/>
    <property type="match status" value="1"/>
</dbReference>
<evidence type="ECO:0000313" key="3">
    <source>
        <dbReference type="EMBL" id="CAB3385722.1"/>
    </source>
</evidence>
<reference evidence="3 4" key="1">
    <citation type="submission" date="2020-04" db="EMBL/GenBank/DDBJ databases">
        <authorList>
            <person name="Alioto T."/>
            <person name="Alioto T."/>
            <person name="Gomez Garrido J."/>
        </authorList>
    </citation>
    <scope>NUCLEOTIDE SEQUENCE [LARGE SCALE GENOMIC DNA]</scope>
</reference>
<evidence type="ECO:0000259" key="1">
    <source>
        <dbReference type="Pfam" id="PF11229"/>
    </source>
</evidence>
<dbReference type="Pfam" id="PF11229">
    <property type="entry name" value="Focadhesin"/>
    <property type="match status" value="1"/>
</dbReference>
<dbReference type="OrthoDB" id="6354723at2759"/>
<accession>A0A8S1DXI4</accession>
<comment type="caution">
    <text evidence="3">The sequence shown here is derived from an EMBL/GenBank/DDBJ whole genome shotgun (WGS) entry which is preliminary data.</text>
</comment>
<sequence>MHSSSLIYSIGKTVSGALVIKEAESQSAIHQEPPELQILREKCKDDNYVTSYSASQGIVKLVLAGRLPVPKALSTLTSLLPSVKVHGSIISAVGELMVLDLKLRLQIGPAYKNPFNLHSPQHPLLTILKRYPNCSDEIVNQISSICNHQDKEVRFYGADLLRPVVLCMMCDPIATADNPPAYLQPLWNILLGLEDKTLLLECLPWLQVQSLTNQTLFFQAAVMSTLNGLSSDYLAIAMASIAFTMTSEGRNPQPALVALTPLLENCSVFLGSCLVIVLSHAIAIAPPNYLQPLLSKCQVVIENNKCCAFAGQVFTASVLPLMACPSLLITEPLHTVNAILESLKTAEVKAEPAPMSSHAFYLGHLAVRAYILGADWNMESLLQWLNVVKKAPLKFQLNQSFVLGAFLIAAENSTPALPLCLEILVELARSKVELVASVLTWILTRLSQEKRPECQLALLKALPRLGKQKENVSLIINTLESLKSETSLMPLVLNLYLIMWKLEPRVFPYLHKLILIESVRKPELQNHWDITRAHTIKEICLIRPSQHGKDLVGTLSGILNRCTGDSGATACSLALEAISALCGATVIDVASTWKVLAPKLAPDMRKPVVKNLCAVLGLMSELPSSHAEQSKLCTDVQTRLWYYSACGLSTEVSAAAFKALSKFTLEELYLAVVPAAFKKNLPYPPEFNKSSADSSKKPEDVLNFIPGVCWPQVLAVLPNSTHLVAKLLRDEITSLRGALQHMPGKAEPDLPRLNVYSVFLGLLSCLRKAAPEEQVVTNILQVLAEPMPKQYPPCNWAFLLKLVDQRAELLVSCLKVAASQAHVSPSALKVTETLLKQAATMNLKIEETVDLFSILVTLAKTVELNLLRNFVEAHLRSAIEFGLANEAQLETLHKIFRHIKCTLMNDDVKEINQKLLALTLEDLMSELSWKHDKVFVPYNECVSQMHAKFLNEMTKPTSMQNSNARENAIAIRTWIAANSEETALNWVNDCIEACASRPDEHKFLFQRLMPALVHNRKIADVTRDWLLQLMNQAQASLMSQKDDRSLYLFDVWSVAVLTLSGHVAYGDVVQCRETRLDLLPQATLAFVQDPNFTGLCLQIVEWLYGVIQSEKLPSTVSALCFKILQTLRHEDCMKKPGVWTKIVSL</sequence>
<dbReference type="AlphaFoldDB" id="A0A8S1DXI4"/>